<dbReference type="SUPFAM" id="SSF117281">
    <property type="entry name" value="Kelch motif"/>
    <property type="match status" value="1"/>
</dbReference>
<reference evidence="3" key="1">
    <citation type="submission" date="2020-11" db="EMBL/GenBank/DDBJ databases">
        <authorList>
            <person name="Tran Van P."/>
        </authorList>
    </citation>
    <scope>NUCLEOTIDE SEQUENCE</scope>
</reference>
<evidence type="ECO:0000256" key="2">
    <source>
        <dbReference type="ARBA" id="ARBA00022737"/>
    </source>
</evidence>
<dbReference type="PANTHER" id="PTHR45632">
    <property type="entry name" value="LD33804P"/>
    <property type="match status" value="1"/>
</dbReference>
<dbReference type="OrthoDB" id="45365at2759"/>
<evidence type="ECO:0000313" key="4">
    <source>
        <dbReference type="Proteomes" id="UP000677054"/>
    </source>
</evidence>
<protein>
    <submittedName>
        <fullName evidence="3">Uncharacterized protein</fullName>
    </submittedName>
</protein>
<dbReference type="Pfam" id="PF24681">
    <property type="entry name" value="Kelch_KLHDC2_KLHL20_DRC7"/>
    <property type="match status" value="1"/>
</dbReference>
<organism evidence="3">
    <name type="scientific">Darwinula stevensoni</name>
    <dbReference type="NCBI Taxonomy" id="69355"/>
    <lineage>
        <taxon>Eukaryota</taxon>
        <taxon>Metazoa</taxon>
        <taxon>Ecdysozoa</taxon>
        <taxon>Arthropoda</taxon>
        <taxon>Crustacea</taxon>
        <taxon>Oligostraca</taxon>
        <taxon>Ostracoda</taxon>
        <taxon>Podocopa</taxon>
        <taxon>Podocopida</taxon>
        <taxon>Darwinulocopina</taxon>
        <taxon>Darwinuloidea</taxon>
        <taxon>Darwinulidae</taxon>
        <taxon>Darwinula</taxon>
    </lineage>
</organism>
<accession>A0A7R9FQW4</accession>
<proteinExistence type="predicted"/>
<dbReference type="Proteomes" id="UP000677054">
    <property type="component" value="Unassembled WGS sequence"/>
</dbReference>
<dbReference type="InterPro" id="IPR015915">
    <property type="entry name" value="Kelch-typ_b-propeller"/>
</dbReference>
<evidence type="ECO:0000256" key="1">
    <source>
        <dbReference type="ARBA" id="ARBA00022441"/>
    </source>
</evidence>
<dbReference type="EMBL" id="LR903293">
    <property type="protein sequence ID" value="CAD7251730.1"/>
    <property type="molecule type" value="Genomic_DNA"/>
</dbReference>
<keyword evidence="2" id="KW-0677">Repeat</keyword>
<gene>
    <name evidence="3" type="ORF">DSTB1V02_LOCUS11492</name>
</gene>
<dbReference type="PANTHER" id="PTHR45632:SF3">
    <property type="entry name" value="KELCH-LIKE PROTEIN 32"/>
    <property type="match status" value="1"/>
</dbReference>
<dbReference type="EMBL" id="CAJPEV010003776">
    <property type="protein sequence ID" value="CAG0900511.1"/>
    <property type="molecule type" value="Genomic_DNA"/>
</dbReference>
<dbReference type="InterPro" id="IPR006652">
    <property type="entry name" value="Kelch_1"/>
</dbReference>
<sequence length="344" mass="38571">MEGRQRVFTMGKDGEGRRGIWEVLPSHTLLVKTRHKSGDFLLADSSRLIHATEKKVHVISLNNKEIQGAPYKWDEVIPITDRFIVNGTAGFIMQDSLILLGGDGNPKRVLLLDFSTKKWQTLSSMRTGRKGAALTKIDENTILVLGGEDPKGMKLLANCEYFDTRSRGWSAFGNLKMPIPLSDHAVTVCNDYIYVSGGWDGRETAKDVWRSKLNGRGSWERLPPLNKQRKNHGMVGDGAGKLSVIGGRFHRINREDIQVLETEAFKVDEGSGWVPQGKLPLRRAWKATDMNIENALQARWLIVVELRELGLKRPDIEEAGKKLNLNRVIITMTLGRYLETGSTA</sequence>
<name>A0A7R9FQW4_9CRUS</name>
<dbReference type="SMART" id="SM00612">
    <property type="entry name" value="Kelch"/>
    <property type="match status" value="3"/>
</dbReference>
<dbReference type="AlphaFoldDB" id="A0A7R9FQW4"/>
<dbReference type="Gene3D" id="2.120.10.80">
    <property type="entry name" value="Kelch-type beta propeller"/>
    <property type="match status" value="1"/>
</dbReference>
<evidence type="ECO:0000313" key="3">
    <source>
        <dbReference type="EMBL" id="CAD7251730.1"/>
    </source>
</evidence>
<keyword evidence="4" id="KW-1185">Reference proteome</keyword>
<keyword evidence="1" id="KW-0880">Kelch repeat</keyword>